<gene>
    <name evidence="2" type="ORF">AVDCRST_MAG83-3753</name>
</gene>
<dbReference type="AlphaFoldDB" id="A0A6J4JJB2"/>
<protein>
    <submittedName>
        <fullName evidence="2">Uncharacterized protein</fullName>
    </submittedName>
</protein>
<organism evidence="2">
    <name type="scientific">uncultured Arthrobacter sp</name>
    <dbReference type="NCBI Taxonomy" id="114050"/>
    <lineage>
        <taxon>Bacteria</taxon>
        <taxon>Bacillati</taxon>
        <taxon>Actinomycetota</taxon>
        <taxon>Actinomycetes</taxon>
        <taxon>Micrococcales</taxon>
        <taxon>Micrococcaceae</taxon>
        <taxon>Arthrobacter</taxon>
        <taxon>environmental samples</taxon>
    </lineage>
</organism>
<evidence type="ECO:0000256" key="1">
    <source>
        <dbReference type="SAM" id="MobiDB-lite"/>
    </source>
</evidence>
<feature type="region of interest" description="Disordered" evidence="1">
    <location>
        <begin position="1"/>
        <end position="122"/>
    </location>
</feature>
<dbReference type="EMBL" id="CADCTE010000207">
    <property type="protein sequence ID" value="CAA9279205.1"/>
    <property type="molecule type" value="Genomic_DNA"/>
</dbReference>
<evidence type="ECO:0000313" key="2">
    <source>
        <dbReference type="EMBL" id="CAA9279205.1"/>
    </source>
</evidence>
<feature type="non-terminal residue" evidence="2">
    <location>
        <position position="122"/>
    </location>
</feature>
<feature type="compositionally biased region" description="Polar residues" evidence="1">
    <location>
        <begin position="113"/>
        <end position="122"/>
    </location>
</feature>
<proteinExistence type="predicted"/>
<reference evidence="2" key="1">
    <citation type="submission" date="2020-02" db="EMBL/GenBank/DDBJ databases">
        <authorList>
            <person name="Meier V. D."/>
        </authorList>
    </citation>
    <scope>NUCLEOTIDE SEQUENCE</scope>
    <source>
        <strain evidence="2">AVDCRST_MAG83</strain>
    </source>
</reference>
<accession>A0A6J4JJB2</accession>
<name>A0A6J4JJB2_9MICC</name>
<feature type="non-terminal residue" evidence="2">
    <location>
        <position position="1"/>
    </location>
</feature>
<feature type="compositionally biased region" description="Basic residues" evidence="1">
    <location>
        <begin position="77"/>
        <end position="97"/>
    </location>
</feature>
<sequence>DSRATDLGRSLLCRSARPARPRAGRGAPGQRRGRPAAARRRAEPGRAAAAAGAGRGGALHTRGRHAGRLQHDLARPCRARGRAPGHAGGRPRARRGGPRQPGGGRPRRADGAWSNSISSERV</sequence>